<protein>
    <submittedName>
        <fullName evidence="2">Uncharacterized protein</fullName>
    </submittedName>
</protein>
<feature type="transmembrane region" description="Helical" evidence="1">
    <location>
        <begin position="94"/>
        <end position="114"/>
    </location>
</feature>
<evidence type="ECO:0000256" key="1">
    <source>
        <dbReference type="SAM" id="Phobius"/>
    </source>
</evidence>
<organism evidence="2 3">
    <name type="scientific">Candidatus Desulfatibia profunda</name>
    <dbReference type="NCBI Taxonomy" id="2841695"/>
    <lineage>
        <taxon>Bacteria</taxon>
        <taxon>Pseudomonadati</taxon>
        <taxon>Thermodesulfobacteriota</taxon>
        <taxon>Desulfobacteria</taxon>
        <taxon>Desulfobacterales</taxon>
        <taxon>Desulfobacterales incertae sedis</taxon>
        <taxon>Candidatus Desulfatibia</taxon>
    </lineage>
</organism>
<proteinExistence type="predicted"/>
<feature type="transmembrane region" description="Helical" evidence="1">
    <location>
        <begin position="49"/>
        <end position="82"/>
    </location>
</feature>
<dbReference type="EMBL" id="JACNJH010000114">
    <property type="protein sequence ID" value="MBC8360954.1"/>
    <property type="molecule type" value="Genomic_DNA"/>
</dbReference>
<keyword evidence="1" id="KW-1133">Transmembrane helix</keyword>
<feature type="transmembrane region" description="Helical" evidence="1">
    <location>
        <begin position="20"/>
        <end position="43"/>
    </location>
</feature>
<dbReference type="Proteomes" id="UP000603434">
    <property type="component" value="Unassembled WGS sequence"/>
</dbReference>
<sequence length="116" mass="12865">MTDKQYHNRQPTKSKKAPLFVTRAILVIVIIWFAIIILFAITGPEVSRWVYFVVGAPIIAISLLAVYIVGGAAGSMIIDWIAETSDREEVKRTILNVIKVAVALIVVYYLLHLIGG</sequence>
<reference evidence="2 3" key="1">
    <citation type="submission" date="2020-08" db="EMBL/GenBank/DDBJ databases">
        <title>Bridging the membrane lipid divide: bacteria of the FCB group superphylum have the potential to synthesize archaeal ether lipids.</title>
        <authorList>
            <person name="Villanueva L."/>
            <person name="Von Meijenfeldt F.A.B."/>
            <person name="Westbye A.B."/>
            <person name="Yadav S."/>
            <person name="Hopmans E.C."/>
            <person name="Dutilh B.E."/>
            <person name="Sinninghe Damste J.S."/>
        </authorList>
    </citation>
    <scope>NUCLEOTIDE SEQUENCE [LARGE SCALE GENOMIC DNA]</scope>
    <source>
        <strain evidence="2">NIOZ-UU30</strain>
    </source>
</reference>
<keyword evidence="1" id="KW-0472">Membrane</keyword>
<name>A0A8J6TL34_9BACT</name>
<dbReference type="AlphaFoldDB" id="A0A8J6TL34"/>
<evidence type="ECO:0000313" key="2">
    <source>
        <dbReference type="EMBL" id="MBC8360954.1"/>
    </source>
</evidence>
<gene>
    <name evidence="2" type="ORF">H8E23_06120</name>
</gene>
<evidence type="ECO:0000313" key="3">
    <source>
        <dbReference type="Proteomes" id="UP000603434"/>
    </source>
</evidence>
<keyword evidence="1" id="KW-0812">Transmembrane</keyword>
<accession>A0A8J6TL34</accession>
<comment type="caution">
    <text evidence="2">The sequence shown here is derived from an EMBL/GenBank/DDBJ whole genome shotgun (WGS) entry which is preliminary data.</text>
</comment>